<accession>A0A0G0Y5K5</accession>
<comment type="caution">
    <text evidence="1">The sequence shown here is derived from an EMBL/GenBank/DDBJ whole genome shotgun (WGS) entry which is preliminary data.</text>
</comment>
<protein>
    <recommendedName>
        <fullName evidence="3">Bacterial toxin RNase RnlA/LsoA DBD domain-containing protein</fullName>
    </recommendedName>
</protein>
<evidence type="ECO:0000313" key="2">
    <source>
        <dbReference type="Proteomes" id="UP000034160"/>
    </source>
</evidence>
<proteinExistence type="predicted"/>
<gene>
    <name evidence="1" type="ORF">UU93_C0012G0006</name>
</gene>
<dbReference type="Proteomes" id="UP000034160">
    <property type="component" value="Unassembled WGS sequence"/>
</dbReference>
<evidence type="ECO:0008006" key="3">
    <source>
        <dbReference type="Google" id="ProtNLM"/>
    </source>
</evidence>
<name>A0A0G0Y5K5_9BACT</name>
<dbReference type="EMBL" id="LCCN01000012">
    <property type="protein sequence ID" value="KKS31987.1"/>
    <property type="molecule type" value="Genomic_DNA"/>
</dbReference>
<sequence>MDEPMRDLAQQSYALLELESRRAGEQEFHDYSFVVFPMAKAYEGFLKKVFLDLGFINKRQYLGDRFRIGKSLNPHLPVRYQWDWVYDRLAKYCGGEELPMFMWETWKNARNKIFHFFPDHHEFISLDTARKLITEITCVMEKVLLECRVS</sequence>
<organism evidence="1 2">
    <name type="scientific">Candidatus Amesbacteria bacterium GW2011_GWA2_42_12</name>
    <dbReference type="NCBI Taxonomy" id="1618356"/>
    <lineage>
        <taxon>Bacteria</taxon>
        <taxon>Candidatus Amesiibacteriota</taxon>
    </lineage>
</organism>
<dbReference type="STRING" id="1618356.UU93_C0012G0006"/>
<reference evidence="1 2" key="1">
    <citation type="journal article" date="2015" name="Nature">
        <title>rRNA introns, odd ribosomes, and small enigmatic genomes across a large radiation of phyla.</title>
        <authorList>
            <person name="Brown C.T."/>
            <person name="Hug L.A."/>
            <person name="Thomas B.C."/>
            <person name="Sharon I."/>
            <person name="Castelle C.J."/>
            <person name="Singh A."/>
            <person name="Wilkins M.J."/>
            <person name="Williams K.H."/>
            <person name="Banfield J.F."/>
        </authorList>
    </citation>
    <scope>NUCLEOTIDE SEQUENCE [LARGE SCALE GENOMIC DNA]</scope>
</reference>
<evidence type="ECO:0000313" key="1">
    <source>
        <dbReference type="EMBL" id="KKS31987.1"/>
    </source>
</evidence>
<dbReference type="AlphaFoldDB" id="A0A0G0Y5K5"/>